<dbReference type="Pfam" id="PF14023">
    <property type="entry name" value="Bestrophin-like"/>
    <property type="match status" value="1"/>
</dbReference>
<dbReference type="RefSeq" id="WP_184329482.1">
    <property type="nucleotide sequence ID" value="NZ_JACHHZ010000001.1"/>
</dbReference>
<keyword evidence="1" id="KW-0472">Membrane</keyword>
<feature type="transmembrane region" description="Helical" evidence="1">
    <location>
        <begin position="42"/>
        <end position="67"/>
    </location>
</feature>
<gene>
    <name evidence="2" type="ORF">HNQ60_000544</name>
</gene>
<evidence type="ECO:0008006" key="4">
    <source>
        <dbReference type="Google" id="ProtNLM"/>
    </source>
</evidence>
<protein>
    <recommendedName>
        <fullName evidence="4">DUF4239 domain-containing protein</fullName>
    </recommendedName>
</protein>
<reference evidence="2 3" key="1">
    <citation type="submission" date="2020-08" db="EMBL/GenBank/DDBJ databases">
        <title>Genomic Encyclopedia of Type Strains, Phase IV (KMG-IV): sequencing the most valuable type-strain genomes for metagenomic binning, comparative biology and taxonomic classification.</title>
        <authorList>
            <person name="Goeker M."/>
        </authorList>
    </citation>
    <scope>NUCLEOTIDE SEQUENCE [LARGE SCALE GENOMIC DNA]</scope>
    <source>
        <strain evidence="2 3">DSM 26723</strain>
    </source>
</reference>
<organism evidence="2 3">
    <name type="scientific">Povalibacter uvarum</name>
    <dbReference type="NCBI Taxonomy" id="732238"/>
    <lineage>
        <taxon>Bacteria</taxon>
        <taxon>Pseudomonadati</taxon>
        <taxon>Pseudomonadota</taxon>
        <taxon>Gammaproteobacteria</taxon>
        <taxon>Steroidobacterales</taxon>
        <taxon>Steroidobacteraceae</taxon>
        <taxon>Povalibacter</taxon>
    </lineage>
</organism>
<keyword evidence="1" id="KW-1133">Transmembrane helix</keyword>
<accession>A0A841HHE2</accession>
<dbReference type="EMBL" id="JACHHZ010000001">
    <property type="protein sequence ID" value="MBB6091698.1"/>
    <property type="molecule type" value="Genomic_DNA"/>
</dbReference>
<proteinExistence type="predicted"/>
<keyword evidence="1" id="KW-0812">Transmembrane</keyword>
<evidence type="ECO:0000313" key="3">
    <source>
        <dbReference type="Proteomes" id="UP000588068"/>
    </source>
</evidence>
<evidence type="ECO:0000256" key="1">
    <source>
        <dbReference type="SAM" id="Phobius"/>
    </source>
</evidence>
<evidence type="ECO:0000313" key="2">
    <source>
        <dbReference type="EMBL" id="MBB6091698.1"/>
    </source>
</evidence>
<dbReference type="Proteomes" id="UP000588068">
    <property type="component" value="Unassembled WGS sequence"/>
</dbReference>
<feature type="transmembrane region" description="Helical" evidence="1">
    <location>
        <begin position="215"/>
        <end position="232"/>
    </location>
</feature>
<keyword evidence="3" id="KW-1185">Reference proteome</keyword>
<dbReference type="InterPro" id="IPR025333">
    <property type="entry name" value="DUF4239"/>
</dbReference>
<feature type="transmembrane region" description="Helical" evidence="1">
    <location>
        <begin position="184"/>
        <end position="203"/>
    </location>
</feature>
<comment type="caution">
    <text evidence="2">The sequence shown here is derived from an EMBL/GenBank/DDBJ whole genome shotgun (WGS) entry which is preliminary data.</text>
</comment>
<sequence>MNLWWALPVALALFLVSCGCSRLGWLLGRRRLQRYGEGANEGLGAVDGAIFGLMGLLIAFTFTGAASRFDHRRDLIREEVNAIGTAWLRLDLLAPPSRSEVQTLMRAYVDQRIATHREMTDLEATNQASHRAAQIQAHMWTRLQEAVRTETSLPLTQAVLPAVNDMFDAGTTRVLAAEQHPPPAIYLTLIVLVLVTAFLTGFGQSKATRQSMLHLFGFAVTTTLALCLILDLEYPRLGLIRVAGADQALIDLRASMD</sequence>
<name>A0A841HHE2_9GAMM</name>
<dbReference type="AlphaFoldDB" id="A0A841HHE2"/>